<dbReference type="EMBL" id="JBFTEG010000002">
    <property type="protein sequence ID" value="MEX6501002.1"/>
    <property type="molecule type" value="Genomic_DNA"/>
</dbReference>
<evidence type="ECO:0000313" key="3">
    <source>
        <dbReference type="Proteomes" id="UP001560296"/>
    </source>
</evidence>
<evidence type="ECO:0000259" key="1">
    <source>
        <dbReference type="Pfam" id="PF01814"/>
    </source>
</evidence>
<protein>
    <submittedName>
        <fullName evidence="2">Hemerythrin domain-containing protein</fullName>
    </submittedName>
</protein>
<sequence length="236" mass="26965">MPSTPARFDIYALIHKGLRAHLLHTLHAVGRCDWQDCADARAVLAELDELLAFCRAHIEHEDAVVHPALERRRPGSAEHSAAEHRRHQQAMDELGALAEQVAHLPALRRGEFVHPLYRRLACFVAENLEHMEQEERDNNRLLWETHSDDELIALEQQIVASIGPDEMQRTLHWMLPALTPQERAAFLVEFRQQAPLELFAATLERLCMQLSPKHQAHLDAALGLTRAVEPARRLYP</sequence>
<dbReference type="InterPro" id="IPR012312">
    <property type="entry name" value="Hemerythrin-like"/>
</dbReference>
<feature type="domain" description="Hemerythrin-like" evidence="1">
    <location>
        <begin position="15"/>
        <end position="137"/>
    </location>
</feature>
<dbReference type="RefSeq" id="WP_369285935.1">
    <property type="nucleotide sequence ID" value="NZ_JBFTEG010000002.1"/>
</dbReference>
<dbReference type="Pfam" id="PF01814">
    <property type="entry name" value="Hemerythrin"/>
    <property type="match status" value="1"/>
</dbReference>
<evidence type="ECO:0000313" key="2">
    <source>
        <dbReference type="EMBL" id="MEX6501002.1"/>
    </source>
</evidence>
<comment type="caution">
    <text evidence="2">The sequence shown here is derived from an EMBL/GenBank/DDBJ whole genome shotgun (WGS) entry which is preliminary data.</text>
</comment>
<dbReference type="Gene3D" id="1.20.120.520">
    <property type="entry name" value="nmb1532 protein domain like"/>
    <property type="match status" value="1"/>
</dbReference>
<reference evidence="2 3" key="1">
    <citation type="submission" date="2024-07" db="EMBL/GenBank/DDBJ databases">
        <authorList>
            <person name="Li M."/>
        </authorList>
    </citation>
    <scope>NUCLEOTIDE SEQUENCE [LARGE SCALE GENOMIC DNA]</scope>
    <source>
        <strain evidence="2 3">25A3E</strain>
    </source>
</reference>
<dbReference type="Proteomes" id="UP001560296">
    <property type="component" value="Unassembled WGS sequence"/>
</dbReference>
<gene>
    <name evidence="2" type="ORF">AB5S05_02930</name>
</gene>
<keyword evidence="3" id="KW-1185">Reference proteome</keyword>
<accession>A0ABV3YNV7</accession>
<organism evidence="2 3">
    <name type="scientific">Pseudomonas zhanjiangensis</name>
    <dbReference type="NCBI Taxonomy" id="3239015"/>
    <lineage>
        <taxon>Bacteria</taxon>
        <taxon>Pseudomonadati</taxon>
        <taxon>Pseudomonadota</taxon>
        <taxon>Gammaproteobacteria</taxon>
        <taxon>Pseudomonadales</taxon>
        <taxon>Pseudomonadaceae</taxon>
        <taxon>Pseudomonas</taxon>
    </lineage>
</organism>
<proteinExistence type="predicted"/>
<name>A0ABV3YNV7_9PSED</name>